<name>A0A433CWZ5_9FUNG</name>
<dbReference type="AlphaFoldDB" id="A0A433CWZ5"/>
<dbReference type="EMBL" id="RBNI01011649">
    <property type="protein sequence ID" value="RUP43110.1"/>
    <property type="molecule type" value="Genomic_DNA"/>
</dbReference>
<accession>A0A433CWZ5</accession>
<gene>
    <name evidence="2" type="ORF">BC936DRAFT_137587</name>
</gene>
<reference evidence="2 3" key="1">
    <citation type="journal article" date="2018" name="New Phytol.">
        <title>Phylogenomics of Endogonaceae and evolution of mycorrhizas within Mucoromycota.</title>
        <authorList>
            <person name="Chang Y."/>
            <person name="Desiro A."/>
            <person name="Na H."/>
            <person name="Sandor L."/>
            <person name="Lipzen A."/>
            <person name="Clum A."/>
            <person name="Barry K."/>
            <person name="Grigoriev I.V."/>
            <person name="Martin F.M."/>
            <person name="Stajich J.E."/>
            <person name="Smith M.E."/>
            <person name="Bonito G."/>
            <person name="Spatafora J.W."/>
        </authorList>
    </citation>
    <scope>NUCLEOTIDE SEQUENCE [LARGE SCALE GENOMIC DNA]</scope>
    <source>
        <strain evidence="2 3">GMNB39</strain>
    </source>
</reference>
<dbReference type="Proteomes" id="UP000268093">
    <property type="component" value="Unassembled WGS sequence"/>
</dbReference>
<feature type="compositionally biased region" description="Polar residues" evidence="1">
    <location>
        <begin position="228"/>
        <end position="238"/>
    </location>
</feature>
<organism evidence="2 3">
    <name type="scientific">Jimgerdemannia flammicorona</name>
    <dbReference type="NCBI Taxonomy" id="994334"/>
    <lineage>
        <taxon>Eukaryota</taxon>
        <taxon>Fungi</taxon>
        <taxon>Fungi incertae sedis</taxon>
        <taxon>Mucoromycota</taxon>
        <taxon>Mucoromycotina</taxon>
        <taxon>Endogonomycetes</taxon>
        <taxon>Endogonales</taxon>
        <taxon>Endogonaceae</taxon>
        <taxon>Jimgerdemannia</taxon>
    </lineage>
</organism>
<keyword evidence="3" id="KW-1185">Reference proteome</keyword>
<feature type="compositionally biased region" description="Polar residues" evidence="1">
    <location>
        <begin position="78"/>
        <end position="90"/>
    </location>
</feature>
<sequence>MSTSEHPFEFQFVSFAPSAHADGRLQQVKSRSLATAVPNPSTITIPNAQIQQTETIIPVAQLEPAIYGETTPFETSIKLDTTAPSITLQSPRKRKKKSKDEDANKGNEHPVQTWSYAEREHLIGIMATRRQHLDGVKSAGGRALIWKDLVTEHQLTYPKRNLESIRNQWNFLCFKYKEKLKKGADYKFNHEASLTPILKEYPSIMEPDSQTDIMGRRLKRRTEKTSGDQHGSLTNDVEQSVPPEKKRKDDSVDAIVKVIRDIEKNRVKERREDRALQDRLLKMQEQTLAILADLVETLKKQNSGLQHAS</sequence>
<feature type="region of interest" description="Disordered" evidence="1">
    <location>
        <begin position="78"/>
        <end position="109"/>
    </location>
</feature>
<proteinExistence type="predicted"/>
<feature type="compositionally biased region" description="Basic and acidic residues" evidence="1">
    <location>
        <begin position="98"/>
        <end position="108"/>
    </location>
</feature>
<protein>
    <submittedName>
        <fullName evidence="2">Uncharacterized protein</fullName>
    </submittedName>
</protein>
<evidence type="ECO:0000313" key="3">
    <source>
        <dbReference type="Proteomes" id="UP000268093"/>
    </source>
</evidence>
<evidence type="ECO:0000313" key="2">
    <source>
        <dbReference type="EMBL" id="RUP43110.1"/>
    </source>
</evidence>
<comment type="caution">
    <text evidence="2">The sequence shown here is derived from an EMBL/GenBank/DDBJ whole genome shotgun (WGS) entry which is preliminary data.</text>
</comment>
<evidence type="ECO:0000256" key="1">
    <source>
        <dbReference type="SAM" id="MobiDB-lite"/>
    </source>
</evidence>
<feature type="region of interest" description="Disordered" evidence="1">
    <location>
        <begin position="221"/>
        <end position="250"/>
    </location>
</feature>